<reference evidence="1" key="1">
    <citation type="submission" date="2009-05" db="EMBL/GenBank/DDBJ databases">
        <authorList>
            <person name="Harkins D.M."/>
            <person name="DeShazer D."/>
            <person name="Woods D.E."/>
            <person name="Brinkac L.M."/>
            <person name="Brown K.A."/>
            <person name="Hung G.C."/>
            <person name="Tuanyok A."/>
            <person name="Zhang B."/>
            <person name="Nierman W.C."/>
        </authorList>
    </citation>
    <scope>NUCLEOTIDE SEQUENCE [LARGE SCALE GENOMIC DNA]</scope>
    <source>
        <strain evidence="1">1710a</strain>
    </source>
</reference>
<dbReference type="HOGENOM" id="CLU_3266917_0_0_4"/>
<dbReference type="Proteomes" id="UP000001812">
    <property type="component" value="Chromosome I"/>
</dbReference>
<organism evidence="1">
    <name type="scientific">Burkholderia pseudomallei 1710a</name>
    <dbReference type="NCBI Taxonomy" id="320371"/>
    <lineage>
        <taxon>Bacteria</taxon>
        <taxon>Pseudomonadati</taxon>
        <taxon>Pseudomonadota</taxon>
        <taxon>Betaproteobacteria</taxon>
        <taxon>Burkholderiales</taxon>
        <taxon>Burkholderiaceae</taxon>
        <taxon>Burkholderia</taxon>
        <taxon>pseudomallei group</taxon>
    </lineage>
</organism>
<name>A0A0E1W5F8_BURPE</name>
<evidence type="ECO:0000313" key="1">
    <source>
        <dbReference type="EMBL" id="EET08383.1"/>
    </source>
</evidence>
<accession>A0A0E1W5F8</accession>
<gene>
    <name evidence="1" type="ORF">BURPS1710A_1502</name>
</gene>
<sequence length="41" mass="4713">MCPGGQRAQHRPLEFVKLVKHASSRWENGARRRRGASRRAV</sequence>
<dbReference type="EMBL" id="CM000832">
    <property type="protein sequence ID" value="EET08383.1"/>
    <property type="molecule type" value="Genomic_DNA"/>
</dbReference>
<protein>
    <submittedName>
        <fullName evidence="1">Uncharacterized protein</fullName>
    </submittedName>
</protein>
<dbReference type="AlphaFoldDB" id="A0A0E1W5F8"/>
<proteinExistence type="predicted"/>